<organism evidence="10 11">
    <name type="scientific">Bactrocera dorsalis</name>
    <name type="common">Oriental fruit fly</name>
    <name type="synonym">Dacus dorsalis</name>
    <dbReference type="NCBI Taxonomy" id="27457"/>
    <lineage>
        <taxon>Eukaryota</taxon>
        <taxon>Metazoa</taxon>
        <taxon>Ecdysozoa</taxon>
        <taxon>Arthropoda</taxon>
        <taxon>Hexapoda</taxon>
        <taxon>Insecta</taxon>
        <taxon>Pterygota</taxon>
        <taxon>Neoptera</taxon>
        <taxon>Endopterygota</taxon>
        <taxon>Diptera</taxon>
        <taxon>Brachycera</taxon>
        <taxon>Muscomorpha</taxon>
        <taxon>Tephritoidea</taxon>
        <taxon>Tephritidae</taxon>
        <taxon>Bactrocera</taxon>
        <taxon>Bactrocera</taxon>
    </lineage>
</organism>
<dbReference type="OrthoDB" id="654211at2759"/>
<dbReference type="PROSITE" id="PS00028">
    <property type="entry name" value="ZINC_FINGER_C2H2_1"/>
    <property type="match status" value="5"/>
</dbReference>
<dbReference type="RefSeq" id="XP_011213040.2">
    <property type="nucleotide sequence ID" value="XM_011214738.4"/>
</dbReference>
<dbReference type="Pfam" id="PF13894">
    <property type="entry name" value="zf-C2H2_4"/>
    <property type="match status" value="1"/>
</dbReference>
<dbReference type="Proteomes" id="UP001652620">
    <property type="component" value="Chromosome 5"/>
</dbReference>
<dbReference type="FunCoup" id="A0A6I9VNM3">
    <property type="interactions" value="380"/>
</dbReference>
<keyword evidence="10" id="KW-1185">Reference proteome</keyword>
<evidence type="ECO:0000256" key="2">
    <source>
        <dbReference type="ARBA" id="ARBA00022723"/>
    </source>
</evidence>
<evidence type="ECO:0000313" key="11">
    <source>
        <dbReference type="RefSeq" id="XP_011213040.2"/>
    </source>
</evidence>
<feature type="domain" description="C2H2-type" evidence="9">
    <location>
        <begin position="286"/>
        <end position="314"/>
    </location>
</feature>
<evidence type="ECO:0000256" key="8">
    <source>
        <dbReference type="SAM" id="MobiDB-lite"/>
    </source>
</evidence>
<dbReference type="InterPro" id="IPR036236">
    <property type="entry name" value="Znf_C2H2_sf"/>
</dbReference>
<reference evidence="11" key="1">
    <citation type="submission" date="2025-08" db="UniProtKB">
        <authorList>
            <consortium name="RefSeq"/>
        </authorList>
    </citation>
    <scope>IDENTIFICATION</scope>
    <source>
        <tissue evidence="11">Adult</tissue>
    </source>
</reference>
<keyword evidence="2" id="KW-0479">Metal-binding</keyword>
<name>A0A6I9VNM3_BACDO</name>
<dbReference type="InterPro" id="IPR013087">
    <property type="entry name" value="Znf_C2H2_type"/>
</dbReference>
<dbReference type="Gene3D" id="3.30.160.60">
    <property type="entry name" value="Classic Zinc Finger"/>
    <property type="match status" value="5"/>
</dbReference>
<dbReference type="GO" id="GO:0008270">
    <property type="term" value="F:zinc ion binding"/>
    <property type="evidence" value="ECO:0007669"/>
    <property type="project" value="UniProtKB-KW"/>
</dbReference>
<feature type="region of interest" description="Disordered" evidence="8">
    <location>
        <begin position="377"/>
        <end position="406"/>
    </location>
</feature>
<evidence type="ECO:0000256" key="4">
    <source>
        <dbReference type="ARBA" id="ARBA00022771"/>
    </source>
</evidence>
<protein>
    <submittedName>
        <fullName evidence="11">Zinc finger protein CG2199</fullName>
    </submittedName>
</protein>
<dbReference type="GeneID" id="105232859"/>
<feature type="compositionally biased region" description="Low complexity" evidence="8">
    <location>
        <begin position="377"/>
        <end position="391"/>
    </location>
</feature>
<evidence type="ECO:0000259" key="9">
    <source>
        <dbReference type="PROSITE" id="PS50157"/>
    </source>
</evidence>
<evidence type="ECO:0000313" key="10">
    <source>
        <dbReference type="Proteomes" id="UP001652620"/>
    </source>
</evidence>
<proteinExistence type="predicted"/>
<feature type="compositionally biased region" description="Polar residues" evidence="8">
    <location>
        <begin position="114"/>
        <end position="123"/>
    </location>
</feature>
<evidence type="ECO:0000256" key="6">
    <source>
        <dbReference type="ARBA" id="ARBA00023242"/>
    </source>
</evidence>
<feature type="domain" description="C2H2-type" evidence="9">
    <location>
        <begin position="168"/>
        <end position="196"/>
    </location>
</feature>
<feature type="domain" description="C2H2-type" evidence="9">
    <location>
        <begin position="545"/>
        <end position="573"/>
    </location>
</feature>
<dbReference type="KEGG" id="bdr:105232859"/>
<keyword evidence="5" id="KW-0862">Zinc</keyword>
<keyword evidence="3" id="KW-0677">Repeat</keyword>
<accession>A0A6I9VNM3</accession>
<keyword evidence="6" id="KW-0539">Nucleus</keyword>
<dbReference type="GO" id="GO:0005634">
    <property type="term" value="C:nucleus"/>
    <property type="evidence" value="ECO:0007669"/>
    <property type="project" value="UniProtKB-SubCell"/>
</dbReference>
<sequence>MSINHAFYIDMNFSKIIEARMKTCKLCKSKSESVFEPNEYILGTQISDVIKFIFSDQSLEFPPKFFICSSCAAALVQTEILLKRLSEALPHSRNSGKLNLSNHKNEDNDEEPQTEQNDINENSKASASETFLKDWIFRCTHCDYTTRKPKLYKTHLTTKHELNNPRIYQCMYCSESYQRINAIQNHIGSIHENKPRQKRQRRKTIAFDSPSVLSSTTISKQVEINTPVGNVNNETNGVDTNNDSYQADGSKSYEFTCSHCIYKTIFPKHFKRHLSVKHNIEDTRIYKCKRCSSTYARQFALNNHIAYEHENKPKPQRRKSVALEQSILYKDELIIPKEEILDDNDDLRCELCLYQAQDSKTLRNHMVILHQTDSLIQNNNNNQKDNNYKNNVYSETTSDNQEEQQDHVFQEPFKKPRNQLSSSEISSSEWVFQCPRCDFECAKKKVFKAHLINEHDLYESDIYKCLYCSSTYERYSSLQNHVAVNHSVDLTGIESDSSQDNVAKKQKLNGTANSTEKHTLENSSQEQMPSKKRKMEREEREKSKESCVVCGKLFSTVDKLRAHMDKHHGGDEIKKCPNCDAQFRSLEKYEAHLFSEKCLNTKLACQYPGCPKRFNRPSKMQQHMREKHPDVID</sequence>
<dbReference type="GO" id="GO:0000981">
    <property type="term" value="F:DNA-binding transcription factor activity, RNA polymerase II-specific"/>
    <property type="evidence" value="ECO:0007669"/>
    <property type="project" value="TreeGrafter"/>
</dbReference>
<feature type="domain" description="C2H2-type" evidence="9">
    <location>
        <begin position="463"/>
        <end position="491"/>
    </location>
</feature>
<feature type="compositionally biased region" description="Polar residues" evidence="8">
    <location>
        <begin position="93"/>
        <end position="102"/>
    </location>
</feature>
<feature type="region of interest" description="Disordered" evidence="8">
    <location>
        <begin position="495"/>
        <end position="540"/>
    </location>
</feature>
<dbReference type="GO" id="GO:0000978">
    <property type="term" value="F:RNA polymerase II cis-regulatory region sequence-specific DNA binding"/>
    <property type="evidence" value="ECO:0007669"/>
    <property type="project" value="TreeGrafter"/>
</dbReference>
<dbReference type="PANTHER" id="PTHR24394:SF44">
    <property type="entry name" value="ZINC FINGER PROTEIN 271-LIKE"/>
    <property type="match status" value="1"/>
</dbReference>
<dbReference type="PANTHER" id="PTHR24394">
    <property type="entry name" value="ZINC FINGER PROTEIN"/>
    <property type="match status" value="1"/>
</dbReference>
<dbReference type="InParanoid" id="A0A6I9VNM3"/>
<dbReference type="SUPFAM" id="SSF57667">
    <property type="entry name" value="beta-beta-alpha zinc fingers"/>
    <property type="match status" value="2"/>
</dbReference>
<dbReference type="Pfam" id="PF00096">
    <property type="entry name" value="zf-C2H2"/>
    <property type="match status" value="1"/>
</dbReference>
<evidence type="ECO:0000256" key="3">
    <source>
        <dbReference type="ARBA" id="ARBA00022737"/>
    </source>
</evidence>
<evidence type="ECO:0000256" key="5">
    <source>
        <dbReference type="ARBA" id="ARBA00022833"/>
    </source>
</evidence>
<dbReference type="PROSITE" id="PS50157">
    <property type="entry name" value="ZINC_FINGER_C2H2_2"/>
    <property type="match status" value="5"/>
</dbReference>
<evidence type="ECO:0000256" key="1">
    <source>
        <dbReference type="ARBA" id="ARBA00004123"/>
    </source>
</evidence>
<dbReference type="AlphaFoldDB" id="A0A6I9VNM3"/>
<feature type="domain" description="C2H2-type" evidence="9">
    <location>
        <begin position="603"/>
        <end position="628"/>
    </location>
</feature>
<keyword evidence="4 7" id="KW-0863">Zinc-finger</keyword>
<evidence type="ECO:0000256" key="7">
    <source>
        <dbReference type="PROSITE-ProRule" id="PRU00042"/>
    </source>
</evidence>
<comment type="subcellular location">
    <subcellularLocation>
        <location evidence="1">Nucleus</location>
    </subcellularLocation>
</comment>
<dbReference type="SMART" id="SM00355">
    <property type="entry name" value="ZnF_C2H2"/>
    <property type="match status" value="10"/>
</dbReference>
<feature type="region of interest" description="Disordered" evidence="8">
    <location>
        <begin position="93"/>
        <end position="123"/>
    </location>
</feature>
<gene>
    <name evidence="11" type="primary">LOC105232859</name>
</gene>